<dbReference type="OrthoDB" id="9804333at2"/>
<dbReference type="PANTHER" id="PTHR42924:SF3">
    <property type="entry name" value="POLYMERASE_HISTIDINOL PHOSPHATASE N-TERMINAL DOMAIN-CONTAINING PROTEIN"/>
    <property type="match status" value="1"/>
</dbReference>
<protein>
    <submittedName>
        <fullName evidence="2">Metal-dependent phosphoesterase</fullName>
    </submittedName>
</protein>
<dbReference type="SUPFAM" id="SSF89550">
    <property type="entry name" value="PHP domain-like"/>
    <property type="match status" value="1"/>
</dbReference>
<accession>A0A1C0AAF4</accession>
<evidence type="ECO:0000313" key="2">
    <source>
        <dbReference type="EMBL" id="OCL27272.1"/>
    </source>
</evidence>
<organism evidence="2 3">
    <name type="scientific">Orenia metallireducens</name>
    <dbReference type="NCBI Taxonomy" id="1413210"/>
    <lineage>
        <taxon>Bacteria</taxon>
        <taxon>Bacillati</taxon>
        <taxon>Bacillota</taxon>
        <taxon>Clostridia</taxon>
        <taxon>Halanaerobiales</taxon>
        <taxon>Halobacteroidaceae</taxon>
        <taxon>Orenia</taxon>
    </lineage>
</organism>
<dbReference type="InterPro" id="IPR052018">
    <property type="entry name" value="PHP_domain"/>
</dbReference>
<comment type="caution">
    <text evidence="2">The sequence shown here is derived from an EMBL/GenBank/DDBJ whole genome shotgun (WGS) entry which is preliminary data.</text>
</comment>
<sequence length="246" mass="28673">MLEKNKISSFFENFLTGGNKSYIDLHIHTNASDGLIDTDFLKEFLKNTPHLISVTDHNNIKSNVSLYESGEVNIVPGIEVGCNDGFEFLVYFKEIGDLIDFYIKNVEPFKYRNKIARTKQSYEYYLEEARRYNSLISIPHIAGMAQKNYLKNKDYIHQITAKVDAIETYNHTLSKKRNFIASRVRRSKGKFATFGSDAHIKREIISFYNYQNNNFTKSFYLKKNLYHLASIIGLFGKHLHHFLDLN</sequence>
<name>A0A1C0AAF4_9FIRM</name>
<reference evidence="2 3" key="2">
    <citation type="submission" date="2016-08" db="EMBL/GenBank/DDBJ databases">
        <title>Orenia metallireducens sp. nov. strain Z6, a Novel Metal-reducing Firmicute from the Deep Subsurface.</title>
        <authorList>
            <person name="Maxim B.I."/>
            <person name="Kenneth K."/>
            <person name="Flynn T.M."/>
            <person name="Oloughlin E.J."/>
            <person name="Locke R.A."/>
            <person name="Weber J.R."/>
            <person name="Egan S.M."/>
            <person name="Mackie R.I."/>
            <person name="Cann I.K."/>
        </authorList>
    </citation>
    <scope>NUCLEOTIDE SEQUENCE [LARGE SCALE GENOMIC DNA]</scope>
    <source>
        <strain evidence="2 3">Z6</strain>
    </source>
</reference>
<dbReference type="GO" id="GO:0004534">
    <property type="term" value="F:5'-3' RNA exonuclease activity"/>
    <property type="evidence" value="ECO:0007669"/>
    <property type="project" value="TreeGrafter"/>
</dbReference>
<dbReference type="GO" id="GO:0035312">
    <property type="term" value="F:5'-3' DNA exonuclease activity"/>
    <property type="evidence" value="ECO:0007669"/>
    <property type="project" value="TreeGrafter"/>
</dbReference>
<dbReference type="Proteomes" id="UP000093514">
    <property type="component" value="Unassembled WGS sequence"/>
</dbReference>
<evidence type="ECO:0000313" key="3">
    <source>
        <dbReference type="Proteomes" id="UP000093514"/>
    </source>
</evidence>
<gene>
    <name evidence="2" type="ORF">U472_07340</name>
</gene>
<dbReference type="CDD" id="cd07432">
    <property type="entry name" value="PHP_HisPPase"/>
    <property type="match status" value="1"/>
</dbReference>
<dbReference type="EMBL" id="LWDV01000008">
    <property type="protein sequence ID" value="OCL27272.1"/>
    <property type="molecule type" value="Genomic_DNA"/>
</dbReference>
<dbReference type="PANTHER" id="PTHR42924">
    <property type="entry name" value="EXONUCLEASE"/>
    <property type="match status" value="1"/>
</dbReference>
<reference evidence="3" key="1">
    <citation type="submission" date="2016-07" db="EMBL/GenBank/DDBJ databases">
        <authorList>
            <person name="Florea S."/>
            <person name="Webb J.S."/>
            <person name="Jaromczyk J."/>
            <person name="Schardl C.L."/>
        </authorList>
    </citation>
    <scope>NUCLEOTIDE SEQUENCE [LARGE SCALE GENOMIC DNA]</scope>
    <source>
        <strain evidence="3">Z6</strain>
    </source>
</reference>
<dbReference type="InterPro" id="IPR003141">
    <property type="entry name" value="Pol/His_phosphatase_N"/>
</dbReference>
<keyword evidence="3" id="KW-1185">Reference proteome</keyword>
<evidence type="ECO:0000259" key="1">
    <source>
        <dbReference type="SMART" id="SM00481"/>
    </source>
</evidence>
<dbReference type="AlphaFoldDB" id="A0A1C0AAF4"/>
<feature type="domain" description="Polymerase/histidinol phosphatase N-terminal" evidence="1">
    <location>
        <begin position="23"/>
        <end position="84"/>
    </location>
</feature>
<dbReference type="SMART" id="SM00481">
    <property type="entry name" value="POLIIIAc"/>
    <property type="match status" value="1"/>
</dbReference>
<proteinExistence type="predicted"/>
<dbReference type="Gene3D" id="3.20.20.140">
    <property type="entry name" value="Metal-dependent hydrolases"/>
    <property type="match status" value="1"/>
</dbReference>
<dbReference type="InterPro" id="IPR016195">
    <property type="entry name" value="Pol/histidinol_Pase-like"/>
</dbReference>
<dbReference type="RefSeq" id="WP_068716985.1">
    <property type="nucleotide sequence ID" value="NZ_LWDV01000008.1"/>
</dbReference>